<dbReference type="Gene3D" id="3.30.460.10">
    <property type="entry name" value="Beta Polymerase, domain 2"/>
    <property type="match status" value="1"/>
</dbReference>
<feature type="compositionally biased region" description="Polar residues" evidence="1">
    <location>
        <begin position="343"/>
        <end position="362"/>
    </location>
</feature>
<feature type="region of interest" description="Disordered" evidence="1">
    <location>
        <begin position="333"/>
        <end position="383"/>
    </location>
</feature>
<proteinExistence type="predicted"/>
<dbReference type="SUPFAM" id="SSF81631">
    <property type="entry name" value="PAP/OAS1 substrate-binding domain"/>
    <property type="match status" value="1"/>
</dbReference>
<dbReference type="EMBL" id="JAKUCV010004603">
    <property type="protein sequence ID" value="KAJ4834839.1"/>
    <property type="molecule type" value="Genomic_DNA"/>
</dbReference>
<dbReference type="PANTHER" id="PTHR12271:SF123">
    <property type="entry name" value="PROTEIN HESO1"/>
    <property type="match status" value="1"/>
</dbReference>
<comment type="caution">
    <text evidence="3">The sequence shown here is derived from an EMBL/GenBank/DDBJ whole genome shotgun (WGS) entry which is preliminary data.</text>
</comment>
<dbReference type="Pfam" id="PF22600">
    <property type="entry name" value="MTPAP-like_central"/>
    <property type="match status" value="1"/>
</dbReference>
<evidence type="ECO:0000313" key="4">
    <source>
        <dbReference type="Proteomes" id="UP001141552"/>
    </source>
</evidence>
<accession>A0A9Q0JAY9</accession>
<dbReference type="InterPro" id="IPR054708">
    <property type="entry name" value="MTPAP-like_central"/>
</dbReference>
<organism evidence="3 4">
    <name type="scientific">Turnera subulata</name>
    <dbReference type="NCBI Taxonomy" id="218843"/>
    <lineage>
        <taxon>Eukaryota</taxon>
        <taxon>Viridiplantae</taxon>
        <taxon>Streptophyta</taxon>
        <taxon>Embryophyta</taxon>
        <taxon>Tracheophyta</taxon>
        <taxon>Spermatophyta</taxon>
        <taxon>Magnoliopsida</taxon>
        <taxon>eudicotyledons</taxon>
        <taxon>Gunneridae</taxon>
        <taxon>Pentapetalae</taxon>
        <taxon>rosids</taxon>
        <taxon>fabids</taxon>
        <taxon>Malpighiales</taxon>
        <taxon>Passifloraceae</taxon>
        <taxon>Turnera</taxon>
    </lineage>
</organism>
<dbReference type="OrthoDB" id="2274644at2759"/>
<evidence type="ECO:0000256" key="1">
    <source>
        <dbReference type="SAM" id="MobiDB-lite"/>
    </source>
</evidence>
<keyword evidence="4" id="KW-1185">Reference proteome</keyword>
<gene>
    <name evidence="3" type="ORF">Tsubulata_041776</name>
</gene>
<dbReference type="GO" id="GO:0031123">
    <property type="term" value="P:RNA 3'-end processing"/>
    <property type="evidence" value="ECO:0007669"/>
    <property type="project" value="TreeGrafter"/>
</dbReference>
<feature type="compositionally biased region" description="Low complexity" evidence="1">
    <location>
        <begin position="363"/>
        <end position="374"/>
    </location>
</feature>
<evidence type="ECO:0000259" key="2">
    <source>
        <dbReference type="Pfam" id="PF22600"/>
    </source>
</evidence>
<name>A0A9Q0JAY9_9ROSI</name>
<dbReference type="AlphaFoldDB" id="A0A9Q0JAY9"/>
<dbReference type="PANTHER" id="PTHR12271">
    <property type="entry name" value="POLY A POLYMERASE CID PAP -RELATED"/>
    <property type="match status" value="1"/>
</dbReference>
<dbReference type="SUPFAM" id="SSF81301">
    <property type="entry name" value="Nucleotidyltransferase"/>
    <property type="match status" value="1"/>
</dbReference>
<dbReference type="Gene3D" id="1.10.1410.10">
    <property type="match status" value="1"/>
</dbReference>
<reference evidence="3" key="2">
    <citation type="journal article" date="2023" name="Plants (Basel)">
        <title>Annotation of the Turnera subulata (Passifloraceae) Draft Genome Reveals the S-Locus Evolved after the Divergence of Turneroideae from Passifloroideae in a Stepwise Manner.</title>
        <authorList>
            <person name="Henning P.M."/>
            <person name="Roalson E.H."/>
            <person name="Mir W."/>
            <person name="McCubbin A.G."/>
            <person name="Shore J.S."/>
        </authorList>
    </citation>
    <scope>NUCLEOTIDE SEQUENCE</scope>
    <source>
        <strain evidence="3">F60SS</strain>
    </source>
</reference>
<reference evidence="3" key="1">
    <citation type="submission" date="2022-02" db="EMBL/GenBank/DDBJ databases">
        <authorList>
            <person name="Henning P.M."/>
            <person name="McCubbin A.G."/>
            <person name="Shore J.S."/>
        </authorList>
    </citation>
    <scope>NUCLEOTIDE SEQUENCE</scope>
    <source>
        <strain evidence="3">F60SS</strain>
        <tissue evidence="3">Leaves</tissue>
    </source>
</reference>
<feature type="domain" description="Poly(A) RNA polymerase mitochondrial-like central palm" evidence="2">
    <location>
        <begin position="34"/>
        <end position="90"/>
    </location>
</feature>
<sequence>MNAYSLLEPALKDILDCVKPLRDDWVARFRIIGELQDIVNSVESLREGWRRLKFIPNARIPILKFESNWPSISCDVSIDNFQGLMKSKFLFWINDIDRRFRDMVLLVKEWAKAHNMNNPKAGSFNSYSLSLLVVFHFQTCVPPILPPLKDIYPRNAADDLKGIRADAERYIGELCAANISKLKSDKSRAINHSSLSELFISFLAKFSDISVKASELGICPFTGQWEEIRGNMRWLPRTYALFIEDPFEQPENTARAVSAGNLIRMNEAIQTTYSMLVSANRNPSSLLPALVRPQVSRYISGSPINHPSLTVGNHIATHPQMSKSVYLPPQSQHHIHNVRQQRHSGNSTKQGHGSGSNNSTRKQPAQQAQSQVQAIWRPKFSNV</sequence>
<protein>
    <recommendedName>
        <fullName evidence="2">Poly(A) RNA polymerase mitochondrial-like central palm domain-containing protein</fullName>
    </recommendedName>
</protein>
<dbReference type="GO" id="GO:0050265">
    <property type="term" value="F:RNA uridylyltransferase activity"/>
    <property type="evidence" value="ECO:0007669"/>
    <property type="project" value="TreeGrafter"/>
</dbReference>
<evidence type="ECO:0000313" key="3">
    <source>
        <dbReference type="EMBL" id="KAJ4834839.1"/>
    </source>
</evidence>
<dbReference type="InterPro" id="IPR043519">
    <property type="entry name" value="NT_sf"/>
</dbReference>
<feature type="compositionally biased region" description="Basic residues" evidence="1">
    <location>
        <begin position="333"/>
        <end position="342"/>
    </location>
</feature>
<dbReference type="Proteomes" id="UP001141552">
    <property type="component" value="Unassembled WGS sequence"/>
</dbReference>